<protein>
    <recommendedName>
        <fullName evidence="6">Protein SYM1</fullName>
    </recommendedName>
</protein>
<keyword evidence="9" id="KW-1185">Reference proteome</keyword>
<gene>
    <name evidence="8" type="ORF">FOA43_003985</name>
</gene>
<dbReference type="InterPro" id="IPR007248">
    <property type="entry name" value="Mpv17_PMP22"/>
</dbReference>
<evidence type="ECO:0000256" key="4">
    <source>
        <dbReference type="ARBA" id="ARBA00022989"/>
    </source>
</evidence>
<organism evidence="8 9">
    <name type="scientific">Eeniella nana</name>
    <name type="common">Yeast</name>
    <name type="synonym">Brettanomyces nanus</name>
    <dbReference type="NCBI Taxonomy" id="13502"/>
    <lineage>
        <taxon>Eukaryota</taxon>
        <taxon>Fungi</taxon>
        <taxon>Dikarya</taxon>
        <taxon>Ascomycota</taxon>
        <taxon>Saccharomycotina</taxon>
        <taxon>Pichiomycetes</taxon>
        <taxon>Pichiales</taxon>
        <taxon>Pichiaceae</taxon>
        <taxon>Brettanomyces</taxon>
    </lineage>
</organism>
<keyword evidence="5 7" id="KW-0472">Membrane</keyword>
<dbReference type="AlphaFoldDB" id="A0A875S6N4"/>
<dbReference type="Proteomes" id="UP000662931">
    <property type="component" value="Chromosome 4"/>
</dbReference>
<name>A0A875S6N4_EENNA</name>
<comment type="subcellular location">
    <subcellularLocation>
        <location evidence="1">Membrane</location>
        <topology evidence="1">Multi-pass membrane protein</topology>
    </subcellularLocation>
</comment>
<dbReference type="PANTHER" id="PTHR11266">
    <property type="entry name" value="PEROXISOMAL MEMBRANE PROTEIN 2, PXMP2 MPV17"/>
    <property type="match status" value="1"/>
</dbReference>
<evidence type="ECO:0000313" key="8">
    <source>
        <dbReference type="EMBL" id="QPG76593.1"/>
    </source>
</evidence>
<comment type="similarity">
    <text evidence="2 7">Belongs to the peroxisomal membrane protein PXMP2/4 family.</text>
</comment>
<dbReference type="OrthoDB" id="430207at2759"/>
<dbReference type="PANTHER" id="PTHR11266:SF17">
    <property type="entry name" value="PROTEIN MPV17"/>
    <property type="match status" value="1"/>
</dbReference>
<comment type="caution">
    <text evidence="7">Lacks conserved residue(s) required for the propagation of feature annotation.</text>
</comment>
<evidence type="ECO:0000256" key="2">
    <source>
        <dbReference type="ARBA" id="ARBA00006824"/>
    </source>
</evidence>
<sequence length="198" mass="23290">MSQLLIKYANFLKQKPLLANSISSAFLFGTGDILAQCIFPKEGSRFDYRRTIRNAVYGGIIFSPLVTKWYVWLNTSVRYPFRTLFRRQPSSTQRSILDTICRTAADQLMWAPMGIPLYFMSISFMEGKGWQDVKQKLDDKYEETLINNWKVWPVFQALNFYFVSPDYRLLTVNIVSILWNCYMSLENYKVTETLTFKE</sequence>
<feature type="transmembrane region" description="Helical" evidence="7">
    <location>
        <begin position="51"/>
        <end position="72"/>
    </location>
</feature>
<evidence type="ECO:0000256" key="1">
    <source>
        <dbReference type="ARBA" id="ARBA00004141"/>
    </source>
</evidence>
<evidence type="ECO:0000313" key="9">
    <source>
        <dbReference type="Proteomes" id="UP000662931"/>
    </source>
</evidence>
<proteinExistence type="inferred from homology"/>
<dbReference type="RefSeq" id="XP_038780158.1">
    <property type="nucleotide sequence ID" value="XM_038924230.1"/>
</dbReference>
<dbReference type="GeneID" id="62197385"/>
<dbReference type="Pfam" id="PF04117">
    <property type="entry name" value="Mpv17_PMP22"/>
    <property type="match status" value="1"/>
</dbReference>
<dbReference type="KEGG" id="bnn:FOA43_003985"/>
<dbReference type="GO" id="GO:0005739">
    <property type="term" value="C:mitochondrion"/>
    <property type="evidence" value="ECO:0007669"/>
    <property type="project" value="TreeGrafter"/>
</dbReference>
<dbReference type="EMBL" id="CP064815">
    <property type="protein sequence ID" value="QPG76593.1"/>
    <property type="molecule type" value="Genomic_DNA"/>
</dbReference>
<keyword evidence="3 7" id="KW-0812">Transmembrane</keyword>
<evidence type="ECO:0000256" key="7">
    <source>
        <dbReference type="RuleBase" id="RU363053"/>
    </source>
</evidence>
<evidence type="ECO:0000256" key="5">
    <source>
        <dbReference type="ARBA" id="ARBA00023136"/>
    </source>
</evidence>
<evidence type="ECO:0000256" key="6">
    <source>
        <dbReference type="ARBA" id="ARBA00039302"/>
    </source>
</evidence>
<keyword evidence="4 7" id="KW-1133">Transmembrane helix</keyword>
<reference evidence="8" key="1">
    <citation type="submission" date="2020-10" db="EMBL/GenBank/DDBJ databases">
        <authorList>
            <person name="Roach M.J.R."/>
        </authorList>
    </citation>
    <scope>NUCLEOTIDE SEQUENCE</scope>
    <source>
        <strain evidence="8">CBS 1945</strain>
    </source>
</reference>
<evidence type="ECO:0000256" key="3">
    <source>
        <dbReference type="ARBA" id="ARBA00022692"/>
    </source>
</evidence>
<dbReference type="GO" id="GO:0016020">
    <property type="term" value="C:membrane"/>
    <property type="evidence" value="ECO:0007669"/>
    <property type="project" value="UniProtKB-SubCell"/>
</dbReference>
<accession>A0A875S6N4</accession>